<feature type="region of interest" description="Disordered" evidence="1">
    <location>
        <begin position="128"/>
        <end position="152"/>
    </location>
</feature>
<dbReference type="AlphaFoldDB" id="E1ZNM1"/>
<dbReference type="KEGG" id="cvr:CHLNCDRAFT_138720"/>
<dbReference type="GeneID" id="17352035"/>
<evidence type="ECO:0000256" key="1">
    <source>
        <dbReference type="SAM" id="MobiDB-lite"/>
    </source>
</evidence>
<evidence type="ECO:0000313" key="2">
    <source>
        <dbReference type="EMBL" id="EFN52629.1"/>
    </source>
</evidence>
<dbReference type="InterPro" id="IPR011990">
    <property type="entry name" value="TPR-like_helical_dom_sf"/>
</dbReference>
<dbReference type="SUPFAM" id="SSF48452">
    <property type="entry name" value="TPR-like"/>
    <property type="match status" value="1"/>
</dbReference>
<name>E1ZNM1_CHLVA</name>
<dbReference type="RefSeq" id="XP_005844731.1">
    <property type="nucleotide sequence ID" value="XM_005844669.1"/>
</dbReference>
<reference evidence="2 3" key="1">
    <citation type="journal article" date="2010" name="Plant Cell">
        <title>The Chlorella variabilis NC64A genome reveals adaptation to photosymbiosis, coevolution with viruses, and cryptic sex.</title>
        <authorList>
            <person name="Blanc G."/>
            <person name="Duncan G."/>
            <person name="Agarkova I."/>
            <person name="Borodovsky M."/>
            <person name="Gurnon J."/>
            <person name="Kuo A."/>
            <person name="Lindquist E."/>
            <person name="Lucas S."/>
            <person name="Pangilinan J."/>
            <person name="Polle J."/>
            <person name="Salamov A."/>
            <person name="Terry A."/>
            <person name="Yamada T."/>
            <person name="Dunigan D.D."/>
            <person name="Grigoriev I.V."/>
            <person name="Claverie J.M."/>
            <person name="Van Etten J.L."/>
        </authorList>
    </citation>
    <scope>NUCLEOTIDE SEQUENCE [LARGE SCALE GENOMIC DNA]</scope>
    <source>
        <strain evidence="2 3">NC64A</strain>
    </source>
</reference>
<gene>
    <name evidence="2" type="ORF">CHLNCDRAFT_138720</name>
</gene>
<proteinExistence type="predicted"/>
<keyword evidence="3" id="KW-1185">Reference proteome</keyword>
<protein>
    <submittedName>
        <fullName evidence="2">Uncharacterized protein</fullName>
    </submittedName>
</protein>
<dbReference type="InParanoid" id="E1ZNM1"/>
<sequence>MQAAATSTATPGANPARAAAAAVDAPCVLAEKARQRGNDMYRDGMWDQAVQFYRLAALLAPGSKQAHANQAAACVQLQLWDEAAAAASQAYAGTGKPNLAYNEMKAVAAALPQDRQVQAELQKLQKAADEGSRVQRAPPLQASQANQRCWYE</sequence>
<organism evidence="3">
    <name type="scientific">Chlorella variabilis</name>
    <name type="common">Green alga</name>
    <dbReference type="NCBI Taxonomy" id="554065"/>
    <lineage>
        <taxon>Eukaryota</taxon>
        <taxon>Viridiplantae</taxon>
        <taxon>Chlorophyta</taxon>
        <taxon>core chlorophytes</taxon>
        <taxon>Trebouxiophyceae</taxon>
        <taxon>Chlorellales</taxon>
        <taxon>Chlorellaceae</taxon>
        <taxon>Chlorella clade</taxon>
        <taxon>Chlorella</taxon>
    </lineage>
</organism>
<dbReference type="EMBL" id="GL433855">
    <property type="protein sequence ID" value="EFN52629.1"/>
    <property type="molecule type" value="Genomic_DNA"/>
</dbReference>
<evidence type="ECO:0000313" key="3">
    <source>
        <dbReference type="Proteomes" id="UP000008141"/>
    </source>
</evidence>
<accession>E1ZNM1</accession>
<dbReference type="Gene3D" id="1.25.40.10">
    <property type="entry name" value="Tetratricopeptide repeat domain"/>
    <property type="match status" value="1"/>
</dbReference>
<dbReference type="Proteomes" id="UP000008141">
    <property type="component" value="Unassembled WGS sequence"/>
</dbReference>
<feature type="compositionally biased region" description="Polar residues" evidence="1">
    <location>
        <begin position="141"/>
        <end position="152"/>
    </location>
</feature>
<dbReference type="OrthoDB" id="2942533at2759"/>